<accession>A0A135UD80</accession>
<dbReference type="Proteomes" id="UP000070054">
    <property type="component" value="Unassembled WGS sequence"/>
</dbReference>
<organism evidence="1 2">
    <name type="scientific">Colletotrichum nymphaeae SA-01</name>
    <dbReference type="NCBI Taxonomy" id="1460502"/>
    <lineage>
        <taxon>Eukaryota</taxon>
        <taxon>Fungi</taxon>
        <taxon>Dikarya</taxon>
        <taxon>Ascomycota</taxon>
        <taxon>Pezizomycotina</taxon>
        <taxon>Sordariomycetes</taxon>
        <taxon>Hypocreomycetidae</taxon>
        <taxon>Glomerellales</taxon>
        <taxon>Glomerellaceae</taxon>
        <taxon>Colletotrichum</taxon>
        <taxon>Colletotrichum acutatum species complex</taxon>
    </lineage>
</organism>
<dbReference type="EMBL" id="JEMN01000704">
    <property type="protein sequence ID" value="KXH58334.1"/>
    <property type="molecule type" value="Genomic_DNA"/>
</dbReference>
<comment type="caution">
    <text evidence="1">The sequence shown here is derived from an EMBL/GenBank/DDBJ whole genome shotgun (WGS) entry which is preliminary data.</text>
</comment>
<dbReference type="AlphaFoldDB" id="A0A135UD80"/>
<proteinExistence type="predicted"/>
<evidence type="ECO:0000313" key="1">
    <source>
        <dbReference type="EMBL" id="KXH58334.1"/>
    </source>
</evidence>
<sequence>MDIIDHLHLDAGQLLLRGPGPLLGQKMLLGSVGPVADRAKTRRESEAGLYGTGGSQATCEDMDACVCQMQSMAPGVEFAFDFDVWVVIIPGGTMQGPCRLLLPIEARKGPGPVRFLPSSRQSGERSPLSVTFGMLMCIPEYGSHGSTIEDGHNTGQQRPNLKRLRYDAQNTRSFSLGQRIADALGDNGDGEITTSYLARSEICIAEHSRWK</sequence>
<name>A0A135UD80_9PEZI</name>
<protein>
    <submittedName>
        <fullName evidence="1">Uncharacterized protein</fullName>
    </submittedName>
</protein>
<keyword evidence="2" id="KW-1185">Reference proteome</keyword>
<evidence type="ECO:0000313" key="2">
    <source>
        <dbReference type="Proteomes" id="UP000070054"/>
    </source>
</evidence>
<gene>
    <name evidence="1" type="ORF">CNYM01_13807</name>
</gene>
<reference evidence="1 2" key="1">
    <citation type="submission" date="2014-02" db="EMBL/GenBank/DDBJ databases">
        <title>The genome sequence of Colletotrichum nymphaeae SA-01.</title>
        <authorList>
            <person name="Baroncelli R."/>
            <person name="Thon M.R."/>
        </authorList>
    </citation>
    <scope>NUCLEOTIDE SEQUENCE [LARGE SCALE GENOMIC DNA]</scope>
    <source>
        <strain evidence="1 2">SA-01</strain>
    </source>
</reference>